<reference evidence="3" key="1">
    <citation type="journal article" date="2019" name="Int. J. Syst. Evol. Microbiol.">
        <title>The Global Catalogue of Microorganisms (GCM) 10K type strain sequencing project: providing services to taxonomists for standard genome sequencing and annotation.</title>
        <authorList>
            <consortium name="The Broad Institute Genomics Platform"/>
            <consortium name="The Broad Institute Genome Sequencing Center for Infectious Disease"/>
            <person name="Wu L."/>
            <person name="Ma J."/>
        </authorList>
    </citation>
    <scope>NUCLEOTIDE SEQUENCE [LARGE SCALE GENOMIC DNA]</scope>
    <source>
        <strain evidence="3">JCM 16923</strain>
    </source>
</reference>
<proteinExistence type="predicted"/>
<accession>A0ABP7NL33</accession>
<evidence type="ECO:0000313" key="2">
    <source>
        <dbReference type="EMBL" id="GAA3948705.1"/>
    </source>
</evidence>
<keyword evidence="1" id="KW-1133">Transmembrane helix</keyword>
<sequence>MRYVPWSLLALGLVVAATAGSGHAVGDRILLVLLVGALVSAIQFTPLGAVPQVDQRDRGD</sequence>
<dbReference type="EMBL" id="BAAAZW010000001">
    <property type="protein sequence ID" value="GAA3948705.1"/>
    <property type="molecule type" value="Genomic_DNA"/>
</dbReference>
<keyword evidence="3" id="KW-1185">Reference proteome</keyword>
<evidence type="ECO:0000256" key="1">
    <source>
        <dbReference type="SAM" id="Phobius"/>
    </source>
</evidence>
<protein>
    <submittedName>
        <fullName evidence="2">Uncharacterized protein</fullName>
    </submittedName>
</protein>
<comment type="caution">
    <text evidence="2">The sequence shown here is derived from an EMBL/GenBank/DDBJ whole genome shotgun (WGS) entry which is preliminary data.</text>
</comment>
<dbReference type="Proteomes" id="UP001418444">
    <property type="component" value="Unassembled WGS sequence"/>
</dbReference>
<organism evidence="2 3">
    <name type="scientific">Gordonia caeni</name>
    <dbReference type="NCBI Taxonomy" id="1007097"/>
    <lineage>
        <taxon>Bacteria</taxon>
        <taxon>Bacillati</taxon>
        <taxon>Actinomycetota</taxon>
        <taxon>Actinomycetes</taxon>
        <taxon>Mycobacteriales</taxon>
        <taxon>Gordoniaceae</taxon>
        <taxon>Gordonia</taxon>
    </lineage>
</organism>
<name>A0ABP7NL33_9ACTN</name>
<evidence type="ECO:0000313" key="3">
    <source>
        <dbReference type="Proteomes" id="UP001418444"/>
    </source>
</evidence>
<keyword evidence="1" id="KW-0812">Transmembrane</keyword>
<gene>
    <name evidence="2" type="ORF">GCM10022231_02490</name>
</gene>
<feature type="transmembrane region" description="Helical" evidence="1">
    <location>
        <begin position="29"/>
        <end position="50"/>
    </location>
</feature>
<keyword evidence="1" id="KW-0472">Membrane</keyword>